<comment type="similarity">
    <text evidence="1">Belongs to the glycosyltransferase 2 family.</text>
</comment>
<evidence type="ECO:0000256" key="3">
    <source>
        <dbReference type="ARBA" id="ARBA00022679"/>
    </source>
</evidence>
<feature type="transmembrane region" description="Helical" evidence="4">
    <location>
        <begin position="16"/>
        <end position="40"/>
    </location>
</feature>
<dbReference type="PANTHER" id="PTHR43630">
    <property type="entry name" value="POLY-BETA-1,6-N-ACETYL-D-GLUCOSAMINE SYNTHASE"/>
    <property type="match status" value="1"/>
</dbReference>
<dbReference type="RefSeq" id="WP_003134495.1">
    <property type="nucleotide sequence ID" value="NZ_AMQS01000001.1"/>
</dbReference>
<gene>
    <name evidence="6" type="ORF">C426_0095</name>
</gene>
<dbReference type="eggNOG" id="COG1215">
    <property type="taxonomic scope" value="Bacteria"/>
</dbReference>
<evidence type="ECO:0000313" key="7">
    <source>
        <dbReference type="Proteomes" id="UP000006787"/>
    </source>
</evidence>
<keyword evidence="2" id="KW-0328">Glycosyltransferase</keyword>
<dbReference type="PANTHER" id="PTHR43630:SF1">
    <property type="entry name" value="POLY-BETA-1,6-N-ACETYL-D-GLUCOSAMINE SYNTHASE"/>
    <property type="match status" value="1"/>
</dbReference>
<evidence type="ECO:0000259" key="5">
    <source>
        <dbReference type="Pfam" id="PF00535"/>
    </source>
</evidence>
<reference evidence="6 7" key="1">
    <citation type="journal article" date="2012" name="J. Bacteriol.">
        <title>Genome Sequence of the Bacteriocin-Producing Strain Lactococcus garvieae DCC43.</title>
        <authorList>
            <person name="Gabrielsen C."/>
            <person name="Brede D.A."/>
            <person name="Hernandez P.E."/>
            <person name="Nes I.F."/>
            <person name="Diep D.B."/>
        </authorList>
    </citation>
    <scope>NUCLEOTIDE SEQUENCE [LARGE SCALE GENOMIC DNA]</scope>
    <source>
        <strain evidence="6 7">DCC43</strain>
    </source>
</reference>
<dbReference type="Gene3D" id="3.90.550.10">
    <property type="entry name" value="Spore Coat Polysaccharide Biosynthesis Protein SpsA, Chain A"/>
    <property type="match status" value="1"/>
</dbReference>
<dbReference type="GO" id="GO:0016757">
    <property type="term" value="F:glycosyltransferase activity"/>
    <property type="evidence" value="ECO:0007669"/>
    <property type="project" value="UniProtKB-KW"/>
</dbReference>
<evidence type="ECO:0000313" key="6">
    <source>
        <dbReference type="EMBL" id="EKF52520.1"/>
    </source>
</evidence>
<name>K2PMI3_9LACT</name>
<dbReference type="EMBL" id="AMQS01000001">
    <property type="protein sequence ID" value="EKF52520.1"/>
    <property type="molecule type" value="Genomic_DNA"/>
</dbReference>
<evidence type="ECO:0000256" key="4">
    <source>
        <dbReference type="SAM" id="Phobius"/>
    </source>
</evidence>
<comment type="caution">
    <text evidence="6">The sequence shown here is derived from an EMBL/GenBank/DDBJ whole genome shotgun (WGS) entry which is preliminary data.</text>
</comment>
<organism evidence="6 7">
    <name type="scientific">Lactococcus garvieae DCC43</name>
    <dbReference type="NCBI Taxonomy" id="1231377"/>
    <lineage>
        <taxon>Bacteria</taxon>
        <taxon>Bacillati</taxon>
        <taxon>Bacillota</taxon>
        <taxon>Bacilli</taxon>
        <taxon>Lactobacillales</taxon>
        <taxon>Streptococcaceae</taxon>
        <taxon>Lactococcus</taxon>
    </lineage>
</organism>
<keyword evidence="4" id="KW-0812">Transmembrane</keyword>
<keyword evidence="4" id="KW-1133">Transmembrane helix</keyword>
<dbReference type="AlphaFoldDB" id="K2PMI3"/>
<keyword evidence="3 6" id="KW-0808">Transferase</keyword>
<dbReference type="SUPFAM" id="SSF53448">
    <property type="entry name" value="Nucleotide-diphospho-sugar transferases"/>
    <property type="match status" value="1"/>
</dbReference>
<evidence type="ECO:0000256" key="2">
    <source>
        <dbReference type="ARBA" id="ARBA00022676"/>
    </source>
</evidence>
<proteinExistence type="inferred from homology"/>
<feature type="domain" description="Glycosyltransferase 2-like" evidence="5">
    <location>
        <begin position="62"/>
        <end position="187"/>
    </location>
</feature>
<keyword evidence="4" id="KW-0472">Membrane</keyword>
<sequence length="223" mass="25508">MIGQLFRLSLSQMGFWASWTMIPILVEILPSIISIIRLLISTLRNKKKKEMMAFPEVKPYVSIIIPVFNSKDSLYECIKSVDNSSYPHELIQIILVDNKPGGDKECFDIFDQMHNHEFSHLNMVYLRSAPGKAKALNTAIYSCIGTYIVNIDSDGILERDAISNLILKYENDSSIAAMTGVILTQKDMIQSEKSLYKRILQKNEYFEYAHSFLTGRTKETTHN</sequence>
<dbReference type="Pfam" id="PF00535">
    <property type="entry name" value="Glycos_transf_2"/>
    <property type="match status" value="1"/>
</dbReference>
<dbReference type="InterPro" id="IPR001173">
    <property type="entry name" value="Glyco_trans_2-like"/>
</dbReference>
<dbReference type="InterPro" id="IPR029044">
    <property type="entry name" value="Nucleotide-diphossugar_trans"/>
</dbReference>
<evidence type="ECO:0000256" key="1">
    <source>
        <dbReference type="ARBA" id="ARBA00006739"/>
    </source>
</evidence>
<dbReference type="PATRIC" id="fig|1231377.3.peg.94"/>
<dbReference type="Proteomes" id="UP000006787">
    <property type="component" value="Unassembled WGS sequence"/>
</dbReference>
<protein>
    <submittedName>
        <fullName evidence="6">Glycosyltransferase</fullName>
    </submittedName>
</protein>
<accession>K2PMI3</accession>